<keyword evidence="8" id="KW-0547">Nucleotide-binding</keyword>
<evidence type="ECO:0000313" key="18">
    <source>
        <dbReference type="Proteomes" id="UP000821656"/>
    </source>
</evidence>
<dbReference type="CDD" id="cd06225">
    <property type="entry name" value="HAMP"/>
    <property type="match status" value="1"/>
</dbReference>
<evidence type="ECO:0000256" key="9">
    <source>
        <dbReference type="ARBA" id="ARBA00022777"/>
    </source>
</evidence>
<dbReference type="EC" id="2.7.13.3" evidence="3"/>
<keyword evidence="11 14" id="KW-1133">Transmembrane helix</keyword>
<protein>
    <recommendedName>
        <fullName evidence="3">histidine kinase</fullName>
        <ecNumber evidence="3">2.7.13.3</ecNumber>
    </recommendedName>
</protein>
<evidence type="ECO:0000256" key="7">
    <source>
        <dbReference type="ARBA" id="ARBA00022692"/>
    </source>
</evidence>
<dbReference type="Proteomes" id="UP000821656">
    <property type="component" value="Unassembled WGS sequence"/>
</dbReference>
<dbReference type="AlphaFoldDB" id="A0A9Q5CM76"/>
<dbReference type="FunFam" id="3.30.565.10:FF:000006">
    <property type="entry name" value="Sensor histidine kinase WalK"/>
    <property type="match status" value="1"/>
</dbReference>
<dbReference type="CDD" id="cd00075">
    <property type="entry name" value="HATPase"/>
    <property type="match status" value="1"/>
</dbReference>
<dbReference type="GO" id="GO:0000155">
    <property type="term" value="F:phosphorelay sensor kinase activity"/>
    <property type="evidence" value="ECO:0007669"/>
    <property type="project" value="InterPro"/>
</dbReference>
<evidence type="ECO:0000256" key="10">
    <source>
        <dbReference type="ARBA" id="ARBA00022840"/>
    </source>
</evidence>
<organism evidence="17 18">
    <name type="scientific">Clostridium beijerinckii</name>
    <name type="common">Clostridium MP</name>
    <dbReference type="NCBI Taxonomy" id="1520"/>
    <lineage>
        <taxon>Bacteria</taxon>
        <taxon>Bacillati</taxon>
        <taxon>Bacillota</taxon>
        <taxon>Clostridia</taxon>
        <taxon>Eubacteriales</taxon>
        <taxon>Clostridiaceae</taxon>
        <taxon>Clostridium</taxon>
    </lineage>
</organism>
<dbReference type="PRINTS" id="PR00344">
    <property type="entry name" value="BCTRLSENSOR"/>
</dbReference>
<evidence type="ECO:0000256" key="1">
    <source>
        <dbReference type="ARBA" id="ARBA00000085"/>
    </source>
</evidence>
<evidence type="ECO:0000256" key="5">
    <source>
        <dbReference type="ARBA" id="ARBA00022553"/>
    </source>
</evidence>
<dbReference type="SMART" id="SM00387">
    <property type="entry name" value="HATPase_c"/>
    <property type="match status" value="1"/>
</dbReference>
<evidence type="ECO:0000256" key="11">
    <source>
        <dbReference type="ARBA" id="ARBA00022989"/>
    </source>
</evidence>
<dbReference type="InterPro" id="IPR004358">
    <property type="entry name" value="Sig_transdc_His_kin-like_C"/>
</dbReference>
<feature type="transmembrane region" description="Helical" evidence="14">
    <location>
        <begin position="161"/>
        <end position="179"/>
    </location>
</feature>
<dbReference type="SUPFAM" id="SSF47384">
    <property type="entry name" value="Homodimeric domain of signal transducing histidine kinase"/>
    <property type="match status" value="1"/>
</dbReference>
<keyword evidence="10" id="KW-0067">ATP-binding</keyword>
<dbReference type="PANTHER" id="PTHR45528">
    <property type="entry name" value="SENSOR HISTIDINE KINASE CPXA"/>
    <property type="match status" value="1"/>
</dbReference>
<dbReference type="RefSeq" id="WP_077307428.1">
    <property type="nucleotide sequence ID" value="NZ_CP016090.1"/>
</dbReference>
<dbReference type="PANTHER" id="PTHR45528:SF1">
    <property type="entry name" value="SENSOR HISTIDINE KINASE CPXA"/>
    <property type="match status" value="1"/>
</dbReference>
<name>A0A9Q5CM76_CLOBE</name>
<keyword evidence="7 14" id="KW-0812">Transmembrane</keyword>
<dbReference type="Pfam" id="PF02518">
    <property type="entry name" value="HATPase_c"/>
    <property type="match status" value="1"/>
</dbReference>
<evidence type="ECO:0000256" key="2">
    <source>
        <dbReference type="ARBA" id="ARBA00004651"/>
    </source>
</evidence>
<keyword evidence="12" id="KW-0902">Two-component regulatory system</keyword>
<evidence type="ECO:0000256" key="13">
    <source>
        <dbReference type="ARBA" id="ARBA00023136"/>
    </source>
</evidence>
<dbReference type="InterPro" id="IPR036097">
    <property type="entry name" value="HisK_dim/P_sf"/>
</dbReference>
<accession>A0A9Q5CM76</accession>
<feature type="transmembrane region" description="Helical" evidence="14">
    <location>
        <begin position="12"/>
        <end position="32"/>
    </location>
</feature>
<dbReference type="PROSITE" id="PS50885">
    <property type="entry name" value="HAMP"/>
    <property type="match status" value="1"/>
</dbReference>
<evidence type="ECO:0000259" key="16">
    <source>
        <dbReference type="PROSITE" id="PS50885"/>
    </source>
</evidence>
<reference evidence="17" key="1">
    <citation type="submission" date="2020-05" db="EMBL/GenBank/DDBJ databases">
        <title>Genomic insights into acetone-butanol-ethanol (ABE) fermentation by sequencing solventogenic clostridia strains.</title>
        <authorList>
            <person name="Brown S."/>
        </authorList>
    </citation>
    <scope>NUCLEOTIDE SEQUENCE</scope>
    <source>
        <strain evidence="17">DJ126</strain>
    </source>
</reference>
<feature type="domain" description="Histidine kinase" evidence="15">
    <location>
        <begin position="242"/>
        <end position="457"/>
    </location>
</feature>
<evidence type="ECO:0000256" key="12">
    <source>
        <dbReference type="ARBA" id="ARBA00023012"/>
    </source>
</evidence>
<proteinExistence type="predicted"/>
<evidence type="ECO:0000256" key="4">
    <source>
        <dbReference type="ARBA" id="ARBA00022475"/>
    </source>
</evidence>
<evidence type="ECO:0000313" key="17">
    <source>
        <dbReference type="EMBL" id="NRV11286.1"/>
    </source>
</evidence>
<comment type="catalytic activity">
    <reaction evidence="1">
        <text>ATP + protein L-histidine = ADP + protein N-phospho-L-histidine.</text>
        <dbReference type="EC" id="2.7.13.3"/>
    </reaction>
</comment>
<dbReference type="CDD" id="cd00082">
    <property type="entry name" value="HisKA"/>
    <property type="match status" value="1"/>
</dbReference>
<dbReference type="InterPro" id="IPR003661">
    <property type="entry name" value="HisK_dim/P_dom"/>
</dbReference>
<evidence type="ECO:0000256" key="3">
    <source>
        <dbReference type="ARBA" id="ARBA00012438"/>
    </source>
</evidence>
<keyword evidence="5" id="KW-0597">Phosphoprotein</keyword>
<comment type="subcellular location">
    <subcellularLocation>
        <location evidence="2">Cell membrane</location>
        <topology evidence="2">Multi-pass membrane protein</topology>
    </subcellularLocation>
</comment>
<keyword evidence="6" id="KW-0808">Transferase</keyword>
<dbReference type="Pfam" id="PF00512">
    <property type="entry name" value="HisKA"/>
    <property type="match status" value="1"/>
</dbReference>
<evidence type="ECO:0000256" key="8">
    <source>
        <dbReference type="ARBA" id="ARBA00022741"/>
    </source>
</evidence>
<comment type="caution">
    <text evidence="17">The sequence shown here is derived from an EMBL/GenBank/DDBJ whole genome shotgun (WGS) entry which is preliminary data.</text>
</comment>
<keyword evidence="4" id="KW-1003">Cell membrane</keyword>
<dbReference type="PROSITE" id="PS50109">
    <property type="entry name" value="HIS_KIN"/>
    <property type="match status" value="1"/>
</dbReference>
<feature type="domain" description="HAMP" evidence="16">
    <location>
        <begin position="181"/>
        <end position="234"/>
    </location>
</feature>
<keyword evidence="13 14" id="KW-0472">Membrane</keyword>
<dbReference type="InterPro" id="IPR003594">
    <property type="entry name" value="HATPase_dom"/>
</dbReference>
<dbReference type="Gene3D" id="6.10.340.10">
    <property type="match status" value="1"/>
</dbReference>
<dbReference type="GO" id="GO:0005886">
    <property type="term" value="C:plasma membrane"/>
    <property type="evidence" value="ECO:0007669"/>
    <property type="project" value="UniProtKB-SubCell"/>
</dbReference>
<evidence type="ECO:0000256" key="14">
    <source>
        <dbReference type="SAM" id="Phobius"/>
    </source>
</evidence>
<dbReference type="InterPro" id="IPR003660">
    <property type="entry name" value="HAMP_dom"/>
</dbReference>
<dbReference type="EMBL" id="JABSXK010000001">
    <property type="protein sequence ID" value="NRV11286.1"/>
    <property type="molecule type" value="Genomic_DNA"/>
</dbReference>
<dbReference type="InterPro" id="IPR036890">
    <property type="entry name" value="HATPase_C_sf"/>
</dbReference>
<evidence type="ECO:0000256" key="6">
    <source>
        <dbReference type="ARBA" id="ARBA00022679"/>
    </source>
</evidence>
<sequence length="457" mass="51466">MKQSIRGRLSFIIIFCAVATVLLSALLVNITITNTFNKYMENIQTQRNTRLVEYFQQVYKSDGGWNITSGEEMMHEAYMSNYCLSLLDDNKKVVWEMNHEDIQNKNHMTVNGKEETGVYTSNTFNINVNGKTVGYIIVGQYSPVLLSQEDISFKGQINKSIVFSGVLTLIVVALISLIISKQFSEPIKEVSKTSVSLSKGNYNSRSNIKSNIEEIRNLTESINDLGEKLNSQDVLRKRLISDISHEIRTPLNVLQNNLEAMIDGIIPVTTDKLNSLNDEVIRFGKLLNNLNSLKQIESDEIVLKLGRVNIGELISNVISDFNIAADEKNIKLIINKEEGKNFIVVGDYDKLKQVFINLISNAIKFNNINGTVWVNISSDINSVIIKIKDNGIGIKKEDLPYVFERMYRGDKSRHKIEGSGIGLTLVKKILTLHSGTIDVESKEDKETVFTVCINKSN</sequence>
<dbReference type="Gene3D" id="1.10.287.130">
    <property type="match status" value="1"/>
</dbReference>
<dbReference type="SMART" id="SM00388">
    <property type="entry name" value="HisKA"/>
    <property type="match status" value="1"/>
</dbReference>
<dbReference type="Gene3D" id="3.30.565.10">
    <property type="entry name" value="Histidine kinase-like ATPase, C-terminal domain"/>
    <property type="match status" value="1"/>
</dbReference>
<dbReference type="GO" id="GO:0005524">
    <property type="term" value="F:ATP binding"/>
    <property type="evidence" value="ECO:0007669"/>
    <property type="project" value="UniProtKB-KW"/>
</dbReference>
<gene>
    <name evidence="17" type="ORF">DFH45_004249</name>
</gene>
<dbReference type="SUPFAM" id="SSF55874">
    <property type="entry name" value="ATPase domain of HSP90 chaperone/DNA topoisomerase II/histidine kinase"/>
    <property type="match status" value="1"/>
</dbReference>
<dbReference type="InterPro" id="IPR050398">
    <property type="entry name" value="HssS/ArlS-like"/>
</dbReference>
<keyword evidence="9 17" id="KW-0418">Kinase</keyword>
<dbReference type="InterPro" id="IPR005467">
    <property type="entry name" value="His_kinase_dom"/>
</dbReference>
<evidence type="ECO:0000259" key="15">
    <source>
        <dbReference type="PROSITE" id="PS50109"/>
    </source>
</evidence>